<name>A0A9Q0RRQ9_BLOTA</name>
<dbReference type="PANTHER" id="PTHR11668">
    <property type="entry name" value="SERINE/THREONINE PROTEIN PHOSPHATASE"/>
    <property type="match status" value="1"/>
</dbReference>
<evidence type="ECO:0000256" key="1">
    <source>
        <dbReference type="RuleBase" id="RU004273"/>
    </source>
</evidence>
<dbReference type="PANTHER" id="PTHR11668:SF496">
    <property type="entry name" value="SERINE_THREONINE-PROTEIN PHOSPHATASE"/>
    <property type="match status" value="1"/>
</dbReference>
<protein>
    <recommendedName>
        <fullName evidence="1">Serine/threonine-protein phosphatase</fullName>
        <ecNumber evidence="1">3.1.3.16</ecNumber>
    </recommendedName>
</protein>
<dbReference type="EMBL" id="JAPWDV010000001">
    <property type="protein sequence ID" value="KAJ6223361.1"/>
    <property type="molecule type" value="Genomic_DNA"/>
</dbReference>
<comment type="catalytic activity">
    <reaction evidence="1">
        <text>O-phospho-L-threonyl-[protein] + H2O = L-threonyl-[protein] + phosphate</text>
        <dbReference type="Rhea" id="RHEA:47004"/>
        <dbReference type="Rhea" id="RHEA-COMP:11060"/>
        <dbReference type="Rhea" id="RHEA-COMP:11605"/>
        <dbReference type="ChEBI" id="CHEBI:15377"/>
        <dbReference type="ChEBI" id="CHEBI:30013"/>
        <dbReference type="ChEBI" id="CHEBI:43474"/>
        <dbReference type="ChEBI" id="CHEBI:61977"/>
        <dbReference type="EC" id="3.1.3.16"/>
    </reaction>
</comment>
<dbReference type="GO" id="GO:0004722">
    <property type="term" value="F:protein serine/threonine phosphatase activity"/>
    <property type="evidence" value="ECO:0007669"/>
    <property type="project" value="UniProtKB-EC"/>
</dbReference>
<dbReference type="InterPro" id="IPR029052">
    <property type="entry name" value="Metallo-depent_PP-like"/>
</dbReference>
<feature type="region of interest" description="Disordered" evidence="2">
    <location>
        <begin position="1"/>
        <end position="35"/>
    </location>
</feature>
<evidence type="ECO:0000256" key="2">
    <source>
        <dbReference type="SAM" id="MobiDB-lite"/>
    </source>
</evidence>
<keyword evidence="1" id="KW-0378">Hydrolase</keyword>
<dbReference type="Gene3D" id="3.60.21.10">
    <property type="match status" value="1"/>
</dbReference>
<feature type="domain" description="Serine/threonine specific protein phosphatases" evidence="3">
    <location>
        <begin position="264"/>
        <end position="269"/>
    </location>
</feature>
<dbReference type="InterPro" id="IPR050341">
    <property type="entry name" value="PP1_catalytic_subunit"/>
</dbReference>
<sequence length="513" mass="59276">MRKKSINSSKTNNTISSNDSIGNVETSSNNSSLSSSSASTLSEQFEWESISMNRPIQSKVTGTYCNEAQLVQSQSANINELDSPLIDERCFQIEMSNHNIKHLSGTVFDPERFLIKNDYERCNYFDREVDPIRLQQFLINYMIKYYDLDSDPNAFSTKRQMMDEHLWDSLAYVIPLLCGQVIRQVLIHEPSVIHCESNSIIIGDIHGNLNDIYYIYRHYICNEKYHNYQFIFLGDYVDRGPKGVEVVCFLFTCKLIQPNRFILLRGNHEVSKVNKKYAFGALISNIFGDTYIQMPNVLAALIYRSFNQSFNHLPLAAVIKATPFRKAIFCCHGGIPNQSLKRKCNQPWTIREIISAAIKPNSLIPSKRSSKNLLVMNEILWNDPIPKRIHRKGQTKLFYKNRTRGGHCSWFTKEAVQLFLNKNKLELIIRGHQFKRTKSCGFYYQFNQTILTVFSSSNYSGSNGNVTGLVIVTDKLIKPKTLRHLDESHRFAEFNVFHYRLDKKTKLITDVVF</sequence>
<dbReference type="PRINTS" id="PR00114">
    <property type="entry name" value="STPHPHTASE"/>
</dbReference>
<evidence type="ECO:0000259" key="3">
    <source>
        <dbReference type="PROSITE" id="PS00125"/>
    </source>
</evidence>
<keyword evidence="5" id="KW-1185">Reference proteome</keyword>
<organism evidence="4 5">
    <name type="scientific">Blomia tropicalis</name>
    <name type="common">Mite</name>
    <dbReference type="NCBI Taxonomy" id="40697"/>
    <lineage>
        <taxon>Eukaryota</taxon>
        <taxon>Metazoa</taxon>
        <taxon>Ecdysozoa</taxon>
        <taxon>Arthropoda</taxon>
        <taxon>Chelicerata</taxon>
        <taxon>Arachnida</taxon>
        <taxon>Acari</taxon>
        <taxon>Acariformes</taxon>
        <taxon>Sarcoptiformes</taxon>
        <taxon>Astigmata</taxon>
        <taxon>Glycyphagoidea</taxon>
        <taxon>Echimyopodidae</taxon>
        <taxon>Blomia</taxon>
    </lineage>
</organism>
<evidence type="ECO:0000313" key="5">
    <source>
        <dbReference type="Proteomes" id="UP001142055"/>
    </source>
</evidence>
<accession>A0A9Q0RRQ9</accession>
<dbReference type="SUPFAM" id="SSF56300">
    <property type="entry name" value="Metallo-dependent phosphatases"/>
    <property type="match status" value="1"/>
</dbReference>
<dbReference type="EC" id="3.1.3.16" evidence="1"/>
<evidence type="ECO:0000313" key="4">
    <source>
        <dbReference type="EMBL" id="KAJ6223361.1"/>
    </source>
</evidence>
<dbReference type="Pfam" id="PF00149">
    <property type="entry name" value="Metallophos"/>
    <property type="match status" value="1"/>
</dbReference>
<dbReference type="AlphaFoldDB" id="A0A9Q0RRQ9"/>
<comment type="caution">
    <text evidence="4">The sequence shown here is derived from an EMBL/GenBank/DDBJ whole genome shotgun (WGS) entry which is preliminary data.</text>
</comment>
<dbReference type="Proteomes" id="UP001142055">
    <property type="component" value="Chromosome 1"/>
</dbReference>
<dbReference type="SMART" id="SM00156">
    <property type="entry name" value="PP2Ac"/>
    <property type="match status" value="1"/>
</dbReference>
<dbReference type="PROSITE" id="PS00125">
    <property type="entry name" value="SER_THR_PHOSPHATASE"/>
    <property type="match status" value="1"/>
</dbReference>
<proteinExistence type="inferred from homology"/>
<dbReference type="CDD" id="cd00144">
    <property type="entry name" value="MPP_PPP_family"/>
    <property type="match status" value="1"/>
</dbReference>
<dbReference type="InterPro" id="IPR004843">
    <property type="entry name" value="Calcineurin-like_PHP"/>
</dbReference>
<reference evidence="4" key="1">
    <citation type="submission" date="2022-12" db="EMBL/GenBank/DDBJ databases">
        <title>Genome assemblies of Blomia tropicalis.</title>
        <authorList>
            <person name="Cui Y."/>
        </authorList>
    </citation>
    <scope>NUCLEOTIDE SEQUENCE</scope>
    <source>
        <tissue evidence="4">Adult mites</tissue>
    </source>
</reference>
<comment type="similarity">
    <text evidence="1">Belongs to the PPP phosphatase family.</text>
</comment>
<gene>
    <name evidence="4" type="ORF">RDWZM_001906</name>
</gene>
<dbReference type="InterPro" id="IPR006186">
    <property type="entry name" value="Ser/Thr-sp_prot-phosphatase"/>
</dbReference>